<feature type="signal peptide" evidence="1">
    <location>
        <begin position="1"/>
        <end position="16"/>
    </location>
</feature>
<dbReference type="Proteomes" id="UP000009131">
    <property type="component" value="Unassembled WGS sequence"/>
</dbReference>
<dbReference type="PANTHER" id="PTHR10900:SF122">
    <property type="entry name" value="FAS1 DOMAIN-CONTAINING PROTEIN"/>
    <property type="match status" value="1"/>
</dbReference>
<keyword evidence="4" id="KW-1185">Reference proteome</keyword>
<accession>G7DUA3</accession>
<feature type="domain" description="FAS1" evidence="2">
    <location>
        <begin position="174"/>
        <end position="312"/>
    </location>
</feature>
<dbReference type="Gene3D" id="2.30.180.10">
    <property type="entry name" value="FAS1 domain"/>
    <property type="match status" value="1"/>
</dbReference>
<dbReference type="InterPro" id="IPR036378">
    <property type="entry name" value="FAS1_dom_sf"/>
</dbReference>
<dbReference type="HOGENOM" id="CLU_702241_0_0_1"/>
<dbReference type="InterPro" id="IPR000782">
    <property type="entry name" value="FAS1_domain"/>
</dbReference>
<dbReference type="PANTHER" id="PTHR10900">
    <property type="entry name" value="PERIOSTIN-RELATED"/>
    <property type="match status" value="1"/>
</dbReference>
<dbReference type="OrthoDB" id="286301at2759"/>
<dbReference type="eggNOG" id="KOG1437">
    <property type="taxonomic scope" value="Eukaryota"/>
</dbReference>
<dbReference type="GO" id="GO:0000329">
    <property type="term" value="C:fungal-type vacuole membrane"/>
    <property type="evidence" value="ECO:0007669"/>
    <property type="project" value="TreeGrafter"/>
</dbReference>
<dbReference type="InParanoid" id="G7DUA3"/>
<dbReference type="STRING" id="764103.G7DUA3"/>
<dbReference type="PROSITE" id="PS50213">
    <property type="entry name" value="FAS1"/>
    <property type="match status" value="1"/>
</dbReference>
<keyword evidence="1" id="KW-0732">Signal</keyword>
<evidence type="ECO:0000313" key="3">
    <source>
        <dbReference type="EMBL" id="GAA94163.1"/>
    </source>
</evidence>
<sequence length="390" mass="39880">MASIGLLVLLAGAAHAASVSDILTELGHTKTSAWLAKNGHYQAAIFNTSLGPISFCSPSNKAWEALMPSANNDTFIGETYMPLHIVRTRLDASKVAIAPARSIYRSGLLPPATFGLNLGAGLPSPLVFQVNSSGSLLALQTAFGGNITITPSNQTSDDGVSIFSADMWFDVPGDILLASQNANGADASDFGSVLQAASPSGDLLVDIQSSKALTVLMPNNDALAPTKRMLGSQPPALLTMLIKNHIINGTAVYSTQIEDNLEAVTAAGSAVTFHKAANGDLSVAIGTTAAVKIVKSDILGENLVVHTIAGVLKSTTSDDGKAKDANKAYLDFDDSGKIPAYGEIDSKTPIALSVASTKVTVIAASSATGGVSSLSASIALVLVALACAVM</sequence>
<evidence type="ECO:0000256" key="1">
    <source>
        <dbReference type="SAM" id="SignalP"/>
    </source>
</evidence>
<dbReference type="InterPro" id="IPR050904">
    <property type="entry name" value="Adhesion/Biosynth-related"/>
</dbReference>
<reference evidence="3 4" key="2">
    <citation type="journal article" date="2012" name="Open Biol.">
        <title>Characteristics of nucleosomes and linker DNA regions on the genome of the basidiomycete Mixia osmundae revealed by mono- and dinucleosome mapping.</title>
        <authorList>
            <person name="Nishida H."/>
            <person name="Kondo S."/>
            <person name="Matsumoto T."/>
            <person name="Suzuki Y."/>
            <person name="Yoshikawa H."/>
            <person name="Taylor T.D."/>
            <person name="Sugiyama J."/>
        </authorList>
    </citation>
    <scope>NUCLEOTIDE SEQUENCE [LARGE SCALE GENOMIC DNA]</scope>
    <source>
        <strain evidence="4">CBS 9802 / IAM 14324 / JCM 22182 / KY 12970</strain>
    </source>
</reference>
<dbReference type="EMBL" id="BABT02000028">
    <property type="protein sequence ID" value="GAA94163.1"/>
    <property type="molecule type" value="Genomic_DNA"/>
</dbReference>
<organism evidence="3 4">
    <name type="scientific">Mixia osmundae (strain CBS 9802 / IAM 14324 / JCM 22182 / KY 12970)</name>
    <dbReference type="NCBI Taxonomy" id="764103"/>
    <lineage>
        <taxon>Eukaryota</taxon>
        <taxon>Fungi</taxon>
        <taxon>Dikarya</taxon>
        <taxon>Basidiomycota</taxon>
        <taxon>Pucciniomycotina</taxon>
        <taxon>Mixiomycetes</taxon>
        <taxon>Mixiales</taxon>
        <taxon>Mixiaceae</taxon>
        <taxon>Mixia</taxon>
    </lineage>
</organism>
<dbReference type="AlphaFoldDB" id="G7DUA3"/>
<proteinExistence type="predicted"/>
<dbReference type="SMART" id="SM00554">
    <property type="entry name" value="FAS1"/>
    <property type="match status" value="1"/>
</dbReference>
<dbReference type="GO" id="GO:0005615">
    <property type="term" value="C:extracellular space"/>
    <property type="evidence" value="ECO:0007669"/>
    <property type="project" value="TreeGrafter"/>
</dbReference>
<name>G7DUA3_MIXOS</name>
<feature type="chain" id="PRO_5009955499" description="FAS1 domain-containing protein" evidence="1">
    <location>
        <begin position="17"/>
        <end position="390"/>
    </location>
</feature>
<dbReference type="GO" id="GO:0016236">
    <property type="term" value="P:macroautophagy"/>
    <property type="evidence" value="ECO:0007669"/>
    <property type="project" value="TreeGrafter"/>
</dbReference>
<dbReference type="RefSeq" id="XP_014569601.1">
    <property type="nucleotide sequence ID" value="XM_014714115.1"/>
</dbReference>
<evidence type="ECO:0000259" key="2">
    <source>
        <dbReference type="PROSITE" id="PS50213"/>
    </source>
</evidence>
<evidence type="ECO:0000313" key="4">
    <source>
        <dbReference type="Proteomes" id="UP000009131"/>
    </source>
</evidence>
<dbReference type="SUPFAM" id="SSF82153">
    <property type="entry name" value="FAS1 domain"/>
    <property type="match status" value="2"/>
</dbReference>
<gene>
    <name evidence="3" type="primary">Mo00811</name>
    <name evidence="3" type="ORF">E5Q_00811</name>
</gene>
<protein>
    <recommendedName>
        <fullName evidence="2">FAS1 domain-containing protein</fullName>
    </recommendedName>
</protein>
<reference evidence="3 4" key="1">
    <citation type="journal article" date="2011" name="J. Gen. Appl. Microbiol.">
        <title>Draft genome sequencing of the enigmatic basidiomycete Mixia osmundae.</title>
        <authorList>
            <person name="Nishida H."/>
            <person name="Nagatsuka Y."/>
            <person name="Sugiyama J."/>
        </authorList>
    </citation>
    <scope>NUCLEOTIDE SEQUENCE [LARGE SCALE GENOMIC DNA]</scope>
    <source>
        <strain evidence="4">CBS 9802 / IAM 14324 / JCM 22182 / KY 12970</strain>
    </source>
</reference>
<dbReference type="Pfam" id="PF02469">
    <property type="entry name" value="Fasciclin"/>
    <property type="match status" value="1"/>
</dbReference>
<comment type="caution">
    <text evidence="3">The sequence shown here is derived from an EMBL/GenBank/DDBJ whole genome shotgun (WGS) entry which is preliminary data.</text>
</comment>